<evidence type="ECO:0008006" key="3">
    <source>
        <dbReference type="Google" id="ProtNLM"/>
    </source>
</evidence>
<evidence type="ECO:0000313" key="1">
    <source>
        <dbReference type="EMBL" id="KAK1416104.1"/>
    </source>
</evidence>
<dbReference type="AlphaFoldDB" id="A0AAD8NP01"/>
<dbReference type="PANTHER" id="PTHR36617:SF15">
    <property type="entry name" value="REVERSE TRANSCRIPTASE ZINC-BINDING DOMAIN-CONTAINING PROTEIN"/>
    <property type="match status" value="1"/>
</dbReference>
<evidence type="ECO:0000313" key="2">
    <source>
        <dbReference type="Proteomes" id="UP001229421"/>
    </source>
</evidence>
<accession>A0AAD8NP01</accession>
<name>A0AAD8NP01_TARER</name>
<keyword evidence="2" id="KW-1185">Reference proteome</keyword>
<proteinExistence type="predicted"/>
<organism evidence="1 2">
    <name type="scientific">Tagetes erecta</name>
    <name type="common">African marigold</name>
    <dbReference type="NCBI Taxonomy" id="13708"/>
    <lineage>
        <taxon>Eukaryota</taxon>
        <taxon>Viridiplantae</taxon>
        <taxon>Streptophyta</taxon>
        <taxon>Embryophyta</taxon>
        <taxon>Tracheophyta</taxon>
        <taxon>Spermatophyta</taxon>
        <taxon>Magnoliopsida</taxon>
        <taxon>eudicotyledons</taxon>
        <taxon>Gunneridae</taxon>
        <taxon>Pentapetalae</taxon>
        <taxon>asterids</taxon>
        <taxon>campanulids</taxon>
        <taxon>Asterales</taxon>
        <taxon>Asteraceae</taxon>
        <taxon>Asteroideae</taxon>
        <taxon>Heliantheae alliance</taxon>
        <taxon>Tageteae</taxon>
        <taxon>Tagetes</taxon>
    </lineage>
</organism>
<gene>
    <name evidence="1" type="ORF">QVD17_31892</name>
</gene>
<dbReference type="PANTHER" id="PTHR36617">
    <property type="entry name" value="PROTEIN, PUTATIVE-RELATED"/>
    <property type="match status" value="1"/>
</dbReference>
<protein>
    <recommendedName>
        <fullName evidence="3">Reverse transcriptase zinc-binding domain-containing protein</fullName>
    </recommendedName>
</protein>
<dbReference type="Proteomes" id="UP001229421">
    <property type="component" value="Unassembled WGS sequence"/>
</dbReference>
<comment type="caution">
    <text evidence="1">The sequence shown here is derived from an EMBL/GenBank/DDBJ whole genome shotgun (WGS) entry which is preliminary data.</text>
</comment>
<sequence>MSTSWTPLPVRLSHGGVWRNIYKIGGDLLSLGVDLNNLIVGVLGNGREIRFWVDKWLTAKPLMLEYPALFALEQRKGILVSDCCELIDVGVAWVWRWKRNILTAQEKEDLKLLTAGLQSVVPNNVLDTWKWEDGSQNLFSSWSIKQLLHSSSNGDGYILNWNGWAPISVNIFMWQALHNKVPTCDSLARRGVALQTRIKGSVLSIVVNKLWQNSF</sequence>
<reference evidence="1" key="1">
    <citation type="journal article" date="2023" name="bioRxiv">
        <title>Improved chromosome-level genome assembly for marigold (Tagetes erecta).</title>
        <authorList>
            <person name="Jiang F."/>
            <person name="Yuan L."/>
            <person name="Wang S."/>
            <person name="Wang H."/>
            <person name="Xu D."/>
            <person name="Wang A."/>
            <person name="Fan W."/>
        </authorList>
    </citation>
    <scope>NUCLEOTIDE SEQUENCE</scope>
    <source>
        <strain evidence="1">WSJ</strain>
        <tissue evidence="1">Leaf</tissue>
    </source>
</reference>
<dbReference type="EMBL" id="JAUHHV010000008">
    <property type="protein sequence ID" value="KAK1416104.1"/>
    <property type="molecule type" value="Genomic_DNA"/>
</dbReference>